<dbReference type="PANTHER" id="PTHR33734">
    <property type="entry name" value="LYSM DOMAIN-CONTAINING GPI-ANCHORED PROTEIN 2"/>
    <property type="match status" value="1"/>
</dbReference>
<dbReference type="Gramene" id="AUR62012939-RA">
    <property type="protein sequence ID" value="AUR62012939-RA:cds"/>
    <property type="gene ID" value="AUR62012939"/>
</dbReference>
<protein>
    <submittedName>
        <fullName evidence="1">Uncharacterized protein</fullName>
    </submittedName>
</protein>
<dbReference type="EnsemblPlants" id="AUR62012939-RA">
    <property type="protein sequence ID" value="AUR62012939-RA:cds"/>
    <property type="gene ID" value="AUR62012939"/>
</dbReference>
<reference evidence="1" key="2">
    <citation type="submission" date="2021-03" db="UniProtKB">
        <authorList>
            <consortium name="EnsemblPlants"/>
        </authorList>
    </citation>
    <scope>IDENTIFICATION</scope>
</reference>
<dbReference type="PANTHER" id="PTHR33734:SF11">
    <property type="entry name" value="LYSM DOMAIN-CONTAINING GPI-ANCHORED PROTEIN 2"/>
    <property type="match status" value="1"/>
</dbReference>
<organism evidence="1 2">
    <name type="scientific">Chenopodium quinoa</name>
    <name type="common">Quinoa</name>
    <dbReference type="NCBI Taxonomy" id="63459"/>
    <lineage>
        <taxon>Eukaryota</taxon>
        <taxon>Viridiplantae</taxon>
        <taxon>Streptophyta</taxon>
        <taxon>Embryophyta</taxon>
        <taxon>Tracheophyta</taxon>
        <taxon>Spermatophyta</taxon>
        <taxon>Magnoliopsida</taxon>
        <taxon>eudicotyledons</taxon>
        <taxon>Gunneridae</taxon>
        <taxon>Pentapetalae</taxon>
        <taxon>Caryophyllales</taxon>
        <taxon>Chenopodiaceae</taxon>
        <taxon>Chenopodioideae</taxon>
        <taxon>Atripliceae</taxon>
        <taxon>Chenopodium</taxon>
    </lineage>
</organism>
<dbReference type="Proteomes" id="UP000596660">
    <property type="component" value="Unplaced"/>
</dbReference>
<reference evidence="1" key="1">
    <citation type="journal article" date="2017" name="Nature">
        <title>The genome of Chenopodium quinoa.</title>
        <authorList>
            <person name="Jarvis D.E."/>
            <person name="Ho Y.S."/>
            <person name="Lightfoot D.J."/>
            <person name="Schmoeckel S.M."/>
            <person name="Li B."/>
            <person name="Borm T.J.A."/>
            <person name="Ohyanagi H."/>
            <person name="Mineta K."/>
            <person name="Michell C.T."/>
            <person name="Saber N."/>
            <person name="Kharbatia N.M."/>
            <person name="Rupper R.R."/>
            <person name="Sharp A.R."/>
            <person name="Dally N."/>
            <person name="Boughton B.A."/>
            <person name="Woo Y.H."/>
            <person name="Gao G."/>
            <person name="Schijlen E.G.W.M."/>
            <person name="Guo X."/>
            <person name="Momin A.A."/>
            <person name="Negrao S."/>
            <person name="Al-Babili S."/>
            <person name="Gehring C."/>
            <person name="Roessner U."/>
            <person name="Jung C."/>
            <person name="Murphy K."/>
            <person name="Arold S.T."/>
            <person name="Gojobori T."/>
            <person name="van der Linden C.G."/>
            <person name="van Loo E.N."/>
            <person name="Jellen E.N."/>
            <person name="Maughan P.J."/>
            <person name="Tester M."/>
        </authorList>
    </citation>
    <scope>NUCLEOTIDE SEQUENCE [LARGE SCALE GENOMIC DNA]</scope>
    <source>
        <strain evidence="1">cv. PI 614886</strain>
    </source>
</reference>
<evidence type="ECO:0000313" key="1">
    <source>
        <dbReference type="EnsemblPlants" id="AUR62012939-RA:cds"/>
    </source>
</evidence>
<proteinExistence type="predicted"/>
<accession>A0A803LG42</accession>
<keyword evidence="2" id="KW-1185">Reference proteome</keyword>
<sequence>MTSESLMKVNSISDPKSLIAGQVLDVPIKACSSSINNSSSDSSLLVANGTYVFTANNCVRCSCDKTNNYTLNCQPSGLKAVNWPTCPAMKCPDSNFLLSNSTTSSCSRTTCAYAGYNKQTVLTTLAVENTCPAPGSSEDSNGSRLRGWSLAIVLLSLQMIMLQTFL</sequence>
<evidence type="ECO:0000313" key="2">
    <source>
        <dbReference type="Proteomes" id="UP000596660"/>
    </source>
</evidence>
<name>A0A803LG42_CHEQI</name>
<dbReference type="AlphaFoldDB" id="A0A803LG42"/>